<dbReference type="EMBL" id="AZMM01008280">
    <property type="protein sequence ID" value="ETJ37497.1"/>
    <property type="molecule type" value="Genomic_DNA"/>
</dbReference>
<feature type="non-terminal residue" evidence="1">
    <location>
        <position position="116"/>
    </location>
</feature>
<reference evidence="1" key="1">
    <citation type="submission" date="2013-12" db="EMBL/GenBank/DDBJ databases">
        <title>A Varibaculum cambriense genome reconstructed from a premature infant gut community with otherwise low bacterial novelty that shifts toward anaerobic metabolism during the third week of life.</title>
        <authorList>
            <person name="Brown C.T."/>
            <person name="Sharon I."/>
            <person name="Thomas B.C."/>
            <person name="Castelle C.J."/>
            <person name="Morowitz M.J."/>
            <person name="Banfield J.F."/>
        </authorList>
    </citation>
    <scope>NUCLEOTIDE SEQUENCE</scope>
</reference>
<sequence length="116" mass="12384">QGVEVKVNLDRGNSVVMNVNGPTAPPGTKVGAEEADLTWTVTVSEATGTVPLSVKQFNVQDEAGEYHWAQPVKGSTIPTKIDKGQKVTFKIHAIASSGEGMVRWAPDGKRVVALWD</sequence>
<organism evidence="1">
    <name type="scientific">human gut metagenome</name>
    <dbReference type="NCBI Taxonomy" id="408170"/>
    <lineage>
        <taxon>unclassified sequences</taxon>
        <taxon>metagenomes</taxon>
        <taxon>organismal metagenomes</taxon>
    </lineage>
</organism>
<gene>
    <name evidence="1" type="ORF">Q604_UNBC08280G0001</name>
</gene>
<feature type="non-terminal residue" evidence="1">
    <location>
        <position position="1"/>
    </location>
</feature>
<protein>
    <submittedName>
        <fullName evidence="1">Uncharacterized protein</fullName>
    </submittedName>
</protein>
<proteinExistence type="predicted"/>
<accession>W1Y4M8</accession>
<evidence type="ECO:0000313" key="1">
    <source>
        <dbReference type="EMBL" id="ETJ37497.1"/>
    </source>
</evidence>
<name>W1Y4M8_9ZZZZ</name>
<comment type="caution">
    <text evidence="1">The sequence shown here is derived from an EMBL/GenBank/DDBJ whole genome shotgun (WGS) entry which is preliminary data.</text>
</comment>
<dbReference type="AlphaFoldDB" id="W1Y4M8"/>